<gene>
    <name evidence="2" type="ORF">TRFO_15994</name>
</gene>
<dbReference type="GO" id="GO:0005096">
    <property type="term" value="F:GTPase activator activity"/>
    <property type="evidence" value="ECO:0007669"/>
    <property type="project" value="InterPro"/>
</dbReference>
<sequence>MNDEPFYFMLPRLLDSGLLNDDRIEYALVSYPRLIISEASRIIVKDYGNRIDSIDTSNKKRIKCIMENLAVALSLPIKDVSVMQTARTIYKNWMNSTSMFGDNKRQNKYIQRIFKHLSQPFEMRQPDDDEIFKGSFHTLLNNIISDYKYAHTKFGHIFDKDTWITLFNIMLGISDALLEYNLVEKLPKSDSAKLRQKSIDTCFSIIQLSGLDDQDVWKRLKDYCYKWSKSHDFIKVWGHSIEMLFVYMNIKIYQQDVATNVFKEGIYSEDNPISEKMVKLIFFNFLYLVDIKQLISNHQRSNSSRSSCPSILKEFALTMSRLTMNAELISNTPDTLLSHKYSANAFLKLFGPFLIFIPNNADEHYDDAIAVIIDSILSIVSNFNIDYEGETVKQLIAFCALRAVPFHMPIVAAFLKRSSQLYRHNTVILPYISELALQLIPQLDTTKSTRILIGDSFLSSVNSLFMSAVETLKKNDYSKYSPQVNESFEMIWKTTALFPIRFQLLCFAHSLEEVKILEKLAFIFNESNFKQVSADFTNIPFIASCILFIGVYVRFKPNESQKINELHLIKLILTDIMKTDPRRLEEFDLLVIAIQQMVINGIEFGKDLFTNQENIKVICDFISFLKLQLIASDKEKAKRGSSALWLEKYENEIIALNETICALITTNFPSKDLFSRRLNSCFEINESRVIEHFQIQNPKISYFSIGDKSLISFIEPDNYSDITSNEINNQPLILFVRGECGKSIFVVKENYKSDTFNPILSNEIQPMNLPSASEFARTPINNQFFQVQLAPHMSFDELKGIDERTTSMYKNDFQSWLDWNKFGFYALFNTSSPYQRPRVADFISTMGLLRDKNKAGVRVYHNSNEKLKKVIQKLDAIDSIPLLPVVVYHILSSDTKNRQGEVIFDEEKSHTRMTPAFLQFLREIGEPMKISSELNILPPLRTTIPIIPSMDSFIAILSPSMASDTDGAKVIFDFGQTSAMKIIFNETSFDINFQAEKKPKQHVLCVSPKGNGLYHVTQMFIPRYIYSPFAEEQTISAEVLAFNIAMSFEQTIKTNSSLLPSICEKRRAEIRSLFTGEPEQSLTGTIAEQF</sequence>
<dbReference type="VEuPathDB" id="TrichDB:TRFO_15994"/>
<dbReference type="Proteomes" id="UP000179807">
    <property type="component" value="Unassembled WGS sequence"/>
</dbReference>
<dbReference type="InterPro" id="IPR046859">
    <property type="entry name" value="RGPA/RALGAPB_N"/>
</dbReference>
<evidence type="ECO:0000313" key="3">
    <source>
        <dbReference type="Proteomes" id="UP000179807"/>
    </source>
</evidence>
<dbReference type="GeneID" id="94833408"/>
<dbReference type="RefSeq" id="XP_068366912.1">
    <property type="nucleotide sequence ID" value="XM_068498704.1"/>
</dbReference>
<name>A0A1J4KSB7_9EUKA</name>
<evidence type="ECO:0000313" key="2">
    <source>
        <dbReference type="EMBL" id="OHT13776.1"/>
    </source>
</evidence>
<evidence type="ECO:0000259" key="1">
    <source>
        <dbReference type="Pfam" id="PF20412"/>
    </source>
</evidence>
<dbReference type="PANTHER" id="PTHR21344:SF1">
    <property type="entry name" value="RAL GTPASE-ACTIVATING PROTEIN SUBUNIT BETA"/>
    <property type="match status" value="1"/>
</dbReference>
<dbReference type="Pfam" id="PF20412">
    <property type="entry name" value="RALGAPB_N"/>
    <property type="match status" value="1"/>
</dbReference>
<dbReference type="EMBL" id="MLAK01000476">
    <property type="protein sequence ID" value="OHT13776.1"/>
    <property type="molecule type" value="Genomic_DNA"/>
</dbReference>
<reference evidence="2" key="1">
    <citation type="submission" date="2016-10" db="EMBL/GenBank/DDBJ databases">
        <authorList>
            <person name="Benchimol M."/>
            <person name="Almeida L.G."/>
            <person name="Vasconcelos A.T."/>
            <person name="Perreira-Neves A."/>
            <person name="Rosa I.A."/>
            <person name="Tasca T."/>
            <person name="Bogo M.R."/>
            <person name="de Souza W."/>
        </authorList>
    </citation>
    <scope>NUCLEOTIDE SEQUENCE [LARGE SCALE GENOMIC DNA]</scope>
    <source>
        <strain evidence="2">K</strain>
    </source>
</reference>
<dbReference type="InterPro" id="IPR039930">
    <property type="entry name" value="RALGAPB"/>
</dbReference>
<accession>A0A1J4KSB7</accession>
<dbReference type="AlphaFoldDB" id="A0A1J4KSB7"/>
<comment type="caution">
    <text evidence="2">The sequence shown here is derived from an EMBL/GenBank/DDBJ whole genome shotgun (WGS) entry which is preliminary data.</text>
</comment>
<protein>
    <recommendedName>
        <fullName evidence="1">Ral GTPase-activating protein subunit alpha/beta N-terminal domain-containing protein</fullName>
    </recommendedName>
</protein>
<dbReference type="PANTHER" id="PTHR21344">
    <property type="entry name" value="RAL GTPASE-ACTIVATING PROTEIN SUBUNIT BETA"/>
    <property type="match status" value="1"/>
</dbReference>
<feature type="domain" description="Ral GTPase-activating protein subunit alpha/beta N-terminal" evidence="1">
    <location>
        <begin position="139"/>
        <end position="254"/>
    </location>
</feature>
<dbReference type="OrthoDB" id="10266004at2759"/>
<organism evidence="2 3">
    <name type="scientific">Tritrichomonas foetus</name>
    <dbReference type="NCBI Taxonomy" id="1144522"/>
    <lineage>
        <taxon>Eukaryota</taxon>
        <taxon>Metamonada</taxon>
        <taxon>Parabasalia</taxon>
        <taxon>Tritrichomonadida</taxon>
        <taxon>Tritrichomonadidae</taxon>
        <taxon>Tritrichomonas</taxon>
    </lineage>
</organism>
<proteinExistence type="predicted"/>
<keyword evidence="3" id="KW-1185">Reference proteome</keyword>